<proteinExistence type="predicted"/>
<accession>M8AKX4</accession>
<dbReference type="EMBL" id="KD095349">
    <property type="protein sequence ID" value="EMS61474.1"/>
    <property type="molecule type" value="Genomic_DNA"/>
</dbReference>
<name>M8AKX4_TRIUA</name>
<gene>
    <name evidence="1" type="ORF">TRIUR3_04524</name>
</gene>
<reference evidence="1" key="1">
    <citation type="journal article" date="2013" name="Nature">
        <title>Draft genome of the wheat A-genome progenitor Triticum urartu.</title>
        <authorList>
            <person name="Ling H.Q."/>
            <person name="Zhao S."/>
            <person name="Liu D."/>
            <person name="Wang J."/>
            <person name="Sun H."/>
            <person name="Zhang C."/>
            <person name="Fan H."/>
            <person name="Li D."/>
            <person name="Dong L."/>
            <person name="Tao Y."/>
            <person name="Gao C."/>
            <person name="Wu H."/>
            <person name="Li Y."/>
            <person name="Cui Y."/>
            <person name="Guo X."/>
            <person name="Zheng S."/>
            <person name="Wang B."/>
            <person name="Yu K."/>
            <person name="Liang Q."/>
            <person name="Yang W."/>
            <person name="Lou X."/>
            <person name="Chen J."/>
            <person name="Feng M."/>
            <person name="Jian J."/>
            <person name="Zhang X."/>
            <person name="Luo G."/>
            <person name="Jiang Y."/>
            <person name="Liu J."/>
            <person name="Wang Z."/>
            <person name="Sha Y."/>
            <person name="Zhang B."/>
            <person name="Wu H."/>
            <person name="Tang D."/>
            <person name="Shen Q."/>
            <person name="Xue P."/>
            <person name="Zou S."/>
            <person name="Wang X."/>
            <person name="Liu X."/>
            <person name="Wang F."/>
            <person name="Yang Y."/>
            <person name="An X."/>
            <person name="Dong Z."/>
            <person name="Zhang K."/>
            <person name="Zhang X."/>
            <person name="Luo M.C."/>
            <person name="Dvorak J."/>
            <person name="Tong Y."/>
            <person name="Wang J."/>
            <person name="Yang H."/>
            <person name="Li Z."/>
            <person name="Wang D."/>
            <person name="Zhang A."/>
            <person name="Wang J."/>
        </authorList>
    </citation>
    <scope>NUCLEOTIDE SEQUENCE</scope>
</reference>
<protein>
    <submittedName>
        <fullName evidence="1">Uncharacterized protein</fullName>
    </submittedName>
</protein>
<dbReference type="AlphaFoldDB" id="M8AKX4"/>
<organism evidence="1">
    <name type="scientific">Triticum urartu</name>
    <name type="common">Red wild einkorn</name>
    <name type="synonym">Crithodium urartu</name>
    <dbReference type="NCBI Taxonomy" id="4572"/>
    <lineage>
        <taxon>Eukaryota</taxon>
        <taxon>Viridiplantae</taxon>
        <taxon>Streptophyta</taxon>
        <taxon>Embryophyta</taxon>
        <taxon>Tracheophyta</taxon>
        <taxon>Spermatophyta</taxon>
        <taxon>Magnoliopsida</taxon>
        <taxon>Liliopsida</taxon>
        <taxon>Poales</taxon>
        <taxon>Poaceae</taxon>
        <taxon>BOP clade</taxon>
        <taxon>Pooideae</taxon>
        <taxon>Triticodae</taxon>
        <taxon>Triticeae</taxon>
        <taxon>Triticinae</taxon>
        <taxon>Triticum</taxon>
    </lineage>
</organism>
<sequence length="135" mass="13870">MATFLSSNATFVSSAATLLSSAAASWFLSIFLTSLFEDEEVDSDDNFEAGGGAVSVFDGRGPTRPPLAPSPTGQIFDDVFFSQPGKMGAMGGAALSKKSVGVRSETSTMSSSDSFTKLAKPCAGSFIITVTTPSC</sequence>
<evidence type="ECO:0000313" key="1">
    <source>
        <dbReference type="EMBL" id="EMS61474.1"/>
    </source>
</evidence>